<reference evidence="2" key="2">
    <citation type="submission" date="2010-04" db="EMBL/GenBank/DDBJ databases">
        <authorList>
            <person name="Buell R."/>
            <person name="Hamilton J."/>
            <person name="Hostetler J."/>
        </authorList>
    </citation>
    <scope>NUCLEOTIDE SEQUENCE [LARGE SCALE GENOMIC DNA]</scope>
    <source>
        <strain evidence="2">DAOM:BR144</strain>
    </source>
</reference>
<name>K3X393_GLOUD</name>
<sequence>MRASYTCLTLFTPSKSVTSRFREQYAPEGAMYRHDST</sequence>
<evidence type="ECO:0000313" key="1">
    <source>
        <dbReference type="EnsemblProtists" id="PYU1_T011692"/>
    </source>
</evidence>
<organism evidence="1 2">
    <name type="scientific">Globisporangium ultimum (strain ATCC 200006 / CBS 805.95 / DAOM BR144)</name>
    <name type="common">Pythium ultimum</name>
    <dbReference type="NCBI Taxonomy" id="431595"/>
    <lineage>
        <taxon>Eukaryota</taxon>
        <taxon>Sar</taxon>
        <taxon>Stramenopiles</taxon>
        <taxon>Oomycota</taxon>
        <taxon>Peronosporomycetes</taxon>
        <taxon>Pythiales</taxon>
        <taxon>Pythiaceae</taxon>
        <taxon>Globisporangium</taxon>
    </lineage>
</organism>
<keyword evidence="2" id="KW-1185">Reference proteome</keyword>
<accession>K3X393</accession>
<dbReference type="EnsemblProtists" id="PYU1_T011692">
    <property type="protein sequence ID" value="PYU1_T011692"/>
    <property type="gene ID" value="PYU1_G011666"/>
</dbReference>
<protein>
    <submittedName>
        <fullName evidence="1">Uncharacterized protein</fullName>
    </submittedName>
</protein>
<dbReference type="Proteomes" id="UP000019132">
    <property type="component" value="Unassembled WGS sequence"/>
</dbReference>
<dbReference type="VEuPathDB" id="FungiDB:PYU1_G011666"/>
<proteinExistence type="predicted"/>
<evidence type="ECO:0000313" key="2">
    <source>
        <dbReference type="Proteomes" id="UP000019132"/>
    </source>
</evidence>
<reference evidence="1" key="3">
    <citation type="submission" date="2015-02" db="UniProtKB">
        <authorList>
            <consortium name="EnsemblProtists"/>
        </authorList>
    </citation>
    <scope>IDENTIFICATION</scope>
    <source>
        <strain evidence="1">DAOM BR144</strain>
    </source>
</reference>
<reference evidence="2" key="1">
    <citation type="journal article" date="2010" name="Genome Biol.">
        <title>Genome sequence of the necrotrophic plant pathogen Pythium ultimum reveals original pathogenicity mechanisms and effector repertoire.</title>
        <authorList>
            <person name="Levesque C.A."/>
            <person name="Brouwer H."/>
            <person name="Cano L."/>
            <person name="Hamilton J.P."/>
            <person name="Holt C."/>
            <person name="Huitema E."/>
            <person name="Raffaele S."/>
            <person name="Robideau G.P."/>
            <person name="Thines M."/>
            <person name="Win J."/>
            <person name="Zerillo M.M."/>
            <person name="Beakes G.W."/>
            <person name="Boore J.L."/>
            <person name="Busam D."/>
            <person name="Dumas B."/>
            <person name="Ferriera S."/>
            <person name="Fuerstenberg S.I."/>
            <person name="Gachon C.M."/>
            <person name="Gaulin E."/>
            <person name="Govers F."/>
            <person name="Grenville-Briggs L."/>
            <person name="Horner N."/>
            <person name="Hostetler J."/>
            <person name="Jiang R.H."/>
            <person name="Johnson J."/>
            <person name="Krajaejun T."/>
            <person name="Lin H."/>
            <person name="Meijer H.J."/>
            <person name="Moore B."/>
            <person name="Morris P."/>
            <person name="Phuntmart V."/>
            <person name="Puiu D."/>
            <person name="Shetty J."/>
            <person name="Stajich J.E."/>
            <person name="Tripathy S."/>
            <person name="Wawra S."/>
            <person name="van West P."/>
            <person name="Whitty B.R."/>
            <person name="Coutinho P.M."/>
            <person name="Henrissat B."/>
            <person name="Martin F."/>
            <person name="Thomas P.D."/>
            <person name="Tyler B.M."/>
            <person name="De Vries R.P."/>
            <person name="Kamoun S."/>
            <person name="Yandell M."/>
            <person name="Tisserat N."/>
            <person name="Buell C.R."/>
        </authorList>
    </citation>
    <scope>NUCLEOTIDE SEQUENCE</scope>
    <source>
        <strain evidence="2">DAOM:BR144</strain>
    </source>
</reference>
<dbReference type="EMBL" id="GL376611">
    <property type="status" value="NOT_ANNOTATED_CDS"/>
    <property type="molecule type" value="Genomic_DNA"/>
</dbReference>
<dbReference type="AlphaFoldDB" id="K3X393"/>
<dbReference type="InParanoid" id="K3X393"/>
<dbReference type="HOGENOM" id="CLU_3352240_0_0_1"/>